<gene>
    <name evidence="2" type="ORF">N1851_023112</name>
</gene>
<dbReference type="EMBL" id="JAOPHQ010004277">
    <property type="protein sequence ID" value="KAK0139951.1"/>
    <property type="molecule type" value="Genomic_DNA"/>
</dbReference>
<keyword evidence="3" id="KW-1185">Reference proteome</keyword>
<evidence type="ECO:0000313" key="2">
    <source>
        <dbReference type="EMBL" id="KAK0139951.1"/>
    </source>
</evidence>
<sequence>MPRFKLNSTKNFEKFQNNQKSKTRLATFEDSFPQHSTKMAQEWFNQLQGKGVMTNADLTTITTWINNQGYNNQNDPHRNKVSNLL</sequence>
<reference evidence="2" key="1">
    <citation type="journal article" date="2023" name="Front. Mar. Sci.">
        <title>A new Merluccius polli reference genome to investigate the effects of global change in West African waters.</title>
        <authorList>
            <person name="Mateo J.L."/>
            <person name="Blanco-Fernandez C."/>
            <person name="Garcia-Vazquez E."/>
            <person name="Machado-Schiaffino G."/>
        </authorList>
    </citation>
    <scope>NUCLEOTIDE SEQUENCE</scope>
    <source>
        <strain evidence="2">C29</strain>
        <tissue evidence="2">Fin</tissue>
    </source>
</reference>
<feature type="region of interest" description="Disordered" evidence="1">
    <location>
        <begin position="1"/>
        <end position="20"/>
    </location>
</feature>
<proteinExistence type="predicted"/>
<name>A0AA47NVA6_MERPO</name>
<dbReference type="Proteomes" id="UP001174136">
    <property type="component" value="Unassembled WGS sequence"/>
</dbReference>
<evidence type="ECO:0000256" key="1">
    <source>
        <dbReference type="SAM" id="MobiDB-lite"/>
    </source>
</evidence>
<organism evidence="2 3">
    <name type="scientific">Merluccius polli</name>
    <name type="common">Benguela hake</name>
    <name type="synonym">Merluccius cadenati</name>
    <dbReference type="NCBI Taxonomy" id="89951"/>
    <lineage>
        <taxon>Eukaryota</taxon>
        <taxon>Metazoa</taxon>
        <taxon>Chordata</taxon>
        <taxon>Craniata</taxon>
        <taxon>Vertebrata</taxon>
        <taxon>Euteleostomi</taxon>
        <taxon>Actinopterygii</taxon>
        <taxon>Neopterygii</taxon>
        <taxon>Teleostei</taxon>
        <taxon>Neoteleostei</taxon>
        <taxon>Acanthomorphata</taxon>
        <taxon>Zeiogadaria</taxon>
        <taxon>Gadariae</taxon>
        <taxon>Gadiformes</taxon>
        <taxon>Gadoidei</taxon>
        <taxon>Merlucciidae</taxon>
        <taxon>Merluccius</taxon>
    </lineage>
</organism>
<protein>
    <submittedName>
        <fullName evidence="2">Uncharacterized protein</fullName>
    </submittedName>
</protein>
<evidence type="ECO:0000313" key="3">
    <source>
        <dbReference type="Proteomes" id="UP001174136"/>
    </source>
</evidence>
<accession>A0AA47NVA6</accession>
<comment type="caution">
    <text evidence="2">The sequence shown here is derived from an EMBL/GenBank/DDBJ whole genome shotgun (WGS) entry which is preliminary data.</text>
</comment>
<dbReference type="AlphaFoldDB" id="A0AA47NVA6"/>